<dbReference type="PANTHER" id="PTHR33471:SF7">
    <property type="entry name" value="ATP-DEPENDENT ZINC METALLOPROTEASE-RELATED"/>
    <property type="match status" value="1"/>
</dbReference>
<organism evidence="1 2">
    <name type="scientific">Galdieria sulphuraria</name>
    <name type="common">Red alga</name>
    <dbReference type="NCBI Taxonomy" id="130081"/>
    <lineage>
        <taxon>Eukaryota</taxon>
        <taxon>Rhodophyta</taxon>
        <taxon>Bangiophyceae</taxon>
        <taxon>Galdieriales</taxon>
        <taxon>Galdieriaceae</taxon>
        <taxon>Galdieria</taxon>
    </lineage>
</organism>
<dbReference type="GO" id="GO:0004176">
    <property type="term" value="F:ATP-dependent peptidase activity"/>
    <property type="evidence" value="ECO:0007669"/>
    <property type="project" value="InterPro"/>
</dbReference>
<reference evidence="2" key="1">
    <citation type="journal article" date="2013" name="Science">
        <title>Gene transfer from bacteria and archaea facilitated evolution of an extremophilic eukaryote.</title>
        <authorList>
            <person name="Schonknecht G."/>
            <person name="Chen W.H."/>
            <person name="Ternes C.M."/>
            <person name="Barbier G.G."/>
            <person name="Shrestha R.P."/>
            <person name="Stanke M."/>
            <person name="Brautigam A."/>
            <person name="Baker B.J."/>
            <person name="Banfield J.F."/>
            <person name="Garavito R.M."/>
            <person name="Carr K."/>
            <person name="Wilkerson C."/>
            <person name="Rensing S.A."/>
            <person name="Gagneul D."/>
            <person name="Dickenson N.E."/>
            <person name="Oesterhelt C."/>
            <person name="Lercher M.J."/>
            <person name="Weber A.P."/>
        </authorList>
    </citation>
    <scope>NUCLEOTIDE SEQUENCE [LARGE SCALE GENOMIC DNA]</scope>
    <source>
        <strain evidence="2">074W</strain>
    </source>
</reference>
<dbReference type="Proteomes" id="UP000030680">
    <property type="component" value="Unassembled WGS sequence"/>
</dbReference>
<accession>M2Y1Q2</accession>
<gene>
    <name evidence="1" type="ORF">Gasu_28420</name>
</gene>
<dbReference type="Gramene" id="EME29843">
    <property type="protein sequence ID" value="EME29843"/>
    <property type="gene ID" value="Gasu_28420"/>
</dbReference>
<dbReference type="OrthoDB" id="5562at2759"/>
<dbReference type="GO" id="GO:0005524">
    <property type="term" value="F:ATP binding"/>
    <property type="evidence" value="ECO:0007669"/>
    <property type="project" value="InterPro"/>
</dbReference>
<dbReference type="eggNOG" id="ENOG502QRAA">
    <property type="taxonomic scope" value="Eukaryota"/>
</dbReference>
<dbReference type="SUPFAM" id="SSF140990">
    <property type="entry name" value="FtsH protease domain-like"/>
    <property type="match status" value="1"/>
</dbReference>
<proteinExistence type="predicted"/>
<sequence>MKQPFVSVSFLVNSQWIFSSNALLSKLNVKNKHHNLLKISRRNCCCSASLIEEFQKKLNNGQVQEAFLLFKQLPSSSFSEVKSGFQLLNVVSTLVLKRHYSNQVQVAEVYDELKKKNCLKAFSVIDSEEKLPEPVRYFVNCVPVIIDLVSFAKSKQIGLDKLVETAKIPLEALRPRSQSIFSYQLAGVVFSLSLIFFSHLFHIENIIRPIGISLLVGFLCDQIALQGAIFEELYKNLFPIYKKKVLKHEAGHFLVSYLLGCPVRGIVLSAWESLSLGIPGQAGTLFFDRKLESELSTGFLTDATIDRYSIVLMAGIAAEALEYGQAEGGQSDEAALLRVLTCLNPPWSKERVFNQARWAVLQAILIIKKQKKAYDALVHALSSKKPLGDCIAMIEANYEP</sequence>
<dbReference type="GO" id="GO:0004222">
    <property type="term" value="F:metalloendopeptidase activity"/>
    <property type="evidence" value="ECO:0007669"/>
    <property type="project" value="InterPro"/>
</dbReference>
<evidence type="ECO:0000313" key="1">
    <source>
        <dbReference type="EMBL" id="EME29843.1"/>
    </source>
</evidence>
<dbReference type="InterPro" id="IPR037219">
    <property type="entry name" value="Peptidase_M41-like"/>
</dbReference>
<keyword evidence="2" id="KW-1185">Reference proteome</keyword>
<name>M2Y1Q2_GALSU</name>
<dbReference type="Gene3D" id="1.20.58.760">
    <property type="entry name" value="Peptidase M41"/>
    <property type="match status" value="1"/>
</dbReference>
<dbReference type="AlphaFoldDB" id="M2Y1Q2"/>
<dbReference type="PANTHER" id="PTHR33471">
    <property type="entry name" value="ATP-DEPENDENT ZINC METALLOPROTEASE-RELATED"/>
    <property type="match status" value="1"/>
</dbReference>
<dbReference type="RefSeq" id="XP_005706363.1">
    <property type="nucleotide sequence ID" value="XM_005706306.1"/>
</dbReference>
<dbReference type="GO" id="GO:0006508">
    <property type="term" value="P:proteolysis"/>
    <property type="evidence" value="ECO:0007669"/>
    <property type="project" value="InterPro"/>
</dbReference>
<evidence type="ECO:0000313" key="2">
    <source>
        <dbReference type="Proteomes" id="UP000030680"/>
    </source>
</evidence>
<protein>
    <submittedName>
        <fullName evidence="1">Uncharacterized protein</fullName>
    </submittedName>
</protein>
<dbReference type="EMBL" id="KB454505">
    <property type="protein sequence ID" value="EME29843.1"/>
    <property type="molecule type" value="Genomic_DNA"/>
</dbReference>
<dbReference type="GeneID" id="17088611"/>
<dbReference type="STRING" id="130081.M2Y1Q2"/>